<keyword evidence="2" id="KW-0812">Transmembrane</keyword>
<feature type="transmembrane region" description="Helical" evidence="2">
    <location>
        <begin position="285"/>
        <end position="306"/>
    </location>
</feature>
<dbReference type="AlphaFoldDB" id="A0A0G4H2T5"/>
<gene>
    <name evidence="3" type="ORF">Cvel_5614</name>
</gene>
<proteinExistence type="predicted"/>
<dbReference type="VEuPathDB" id="CryptoDB:Cvel_5614"/>
<reference evidence="3" key="1">
    <citation type="submission" date="2014-11" db="EMBL/GenBank/DDBJ databases">
        <authorList>
            <person name="Otto D Thomas"/>
            <person name="Naeem Raeece"/>
        </authorList>
    </citation>
    <scope>NUCLEOTIDE SEQUENCE</scope>
</reference>
<feature type="transmembrane region" description="Helical" evidence="2">
    <location>
        <begin position="370"/>
        <end position="390"/>
    </location>
</feature>
<organism evidence="3">
    <name type="scientific">Chromera velia CCMP2878</name>
    <dbReference type="NCBI Taxonomy" id="1169474"/>
    <lineage>
        <taxon>Eukaryota</taxon>
        <taxon>Sar</taxon>
        <taxon>Alveolata</taxon>
        <taxon>Colpodellida</taxon>
        <taxon>Chromeraceae</taxon>
        <taxon>Chromera</taxon>
    </lineage>
</organism>
<evidence type="ECO:0000256" key="2">
    <source>
        <dbReference type="SAM" id="Phobius"/>
    </source>
</evidence>
<feature type="transmembrane region" description="Helical" evidence="2">
    <location>
        <begin position="341"/>
        <end position="363"/>
    </location>
</feature>
<name>A0A0G4H2T5_9ALVE</name>
<sequence>MSTVAMQPGDEGFPNAGELDAHTSPNPRMSMRQTVVGMDEVVQDPDETGGHVEDGRFTHGIERRETQVFGGGPEQPGFATGVEQQAEAQDQNTNKDLAEERLRREREANRIYIDAKNQQEIREPVTWMKMLNDFLHYNRASDNSLRVWMTMNEFFEHVDFVGDTTLCIRLIYSIVDKEVKHQSNVNGNKKVLYTLLIWDVAIAFISQILYWNRAHFFVSYIVDKKDLSIFRPVVTFSKIWKVNKVTIKTVEKVYWSYLVAARFMEDIPQTVLSVTFYFMFNNDTLVLLLACYSVIQILVTTIMLVMNYDWQSTLLQFFKTAGKDEAFSVGDHNAPPTVWGFLYNGCVSSLYVCGLFVTALCVVEGWITKVALLGVALLLMLTAISSFVMFQTAVNKKIIQRPGTKAEEEAASQRSQMIGHVGDAVKTFACCYELCCCCGNCYKRRGSADSTRHGSVDGAATGMTKEDKAELLRFSEEIADSFNLDQEFAKDAAGRQRNDDTLVELLHMNRPKAPPPHGRRPQQSLSGAGALTTADTATGGRGTPVDFQAGRPTLSRQSSGASVTGRTRGQRGQEYMSTSDRQRFLSAQRQAQENREAAARAAELQFQASNQALN</sequence>
<accession>A0A0G4H2T5</accession>
<evidence type="ECO:0000313" key="3">
    <source>
        <dbReference type="EMBL" id="CEM37991.1"/>
    </source>
</evidence>
<keyword evidence="2" id="KW-0472">Membrane</keyword>
<evidence type="ECO:0000256" key="1">
    <source>
        <dbReference type="SAM" id="MobiDB-lite"/>
    </source>
</evidence>
<feature type="compositionally biased region" description="Low complexity" evidence="1">
    <location>
        <begin position="527"/>
        <end position="538"/>
    </location>
</feature>
<feature type="transmembrane region" description="Helical" evidence="2">
    <location>
        <begin position="191"/>
        <end position="211"/>
    </location>
</feature>
<feature type="compositionally biased region" description="Polar residues" evidence="1">
    <location>
        <begin position="554"/>
        <end position="567"/>
    </location>
</feature>
<feature type="region of interest" description="Disordered" evidence="1">
    <location>
        <begin position="1"/>
        <end position="29"/>
    </location>
</feature>
<protein>
    <submittedName>
        <fullName evidence="3">Uncharacterized protein</fullName>
    </submittedName>
</protein>
<dbReference type="EMBL" id="CDMZ01001820">
    <property type="protein sequence ID" value="CEM37991.1"/>
    <property type="molecule type" value="Genomic_DNA"/>
</dbReference>
<keyword evidence="2" id="KW-1133">Transmembrane helix</keyword>
<feature type="region of interest" description="Disordered" evidence="1">
    <location>
        <begin position="509"/>
        <end position="598"/>
    </location>
</feature>